<protein>
    <submittedName>
        <fullName evidence="2">Uncharacterized protein</fullName>
    </submittedName>
</protein>
<evidence type="ECO:0000313" key="3">
    <source>
        <dbReference type="Proteomes" id="UP000052978"/>
    </source>
</evidence>
<dbReference type="Proteomes" id="UP000052978">
    <property type="component" value="Unassembled WGS sequence"/>
</dbReference>
<evidence type="ECO:0000313" key="2">
    <source>
        <dbReference type="EMBL" id="EPQ12628.1"/>
    </source>
</evidence>
<organism evidence="2 3">
    <name type="scientific">Myotis brandtii</name>
    <name type="common">Brandt's bat</name>
    <dbReference type="NCBI Taxonomy" id="109478"/>
    <lineage>
        <taxon>Eukaryota</taxon>
        <taxon>Metazoa</taxon>
        <taxon>Chordata</taxon>
        <taxon>Craniata</taxon>
        <taxon>Vertebrata</taxon>
        <taxon>Euteleostomi</taxon>
        <taxon>Mammalia</taxon>
        <taxon>Eutheria</taxon>
        <taxon>Laurasiatheria</taxon>
        <taxon>Chiroptera</taxon>
        <taxon>Yangochiroptera</taxon>
        <taxon>Vespertilionidae</taxon>
        <taxon>Myotis</taxon>
    </lineage>
</organism>
<proteinExistence type="predicted"/>
<dbReference type="EMBL" id="KE163531">
    <property type="protein sequence ID" value="EPQ12628.1"/>
    <property type="molecule type" value="Genomic_DNA"/>
</dbReference>
<accession>S7PP64</accession>
<dbReference type="AlphaFoldDB" id="S7PP64"/>
<evidence type="ECO:0000256" key="1">
    <source>
        <dbReference type="SAM" id="MobiDB-lite"/>
    </source>
</evidence>
<feature type="region of interest" description="Disordered" evidence="1">
    <location>
        <begin position="60"/>
        <end position="84"/>
    </location>
</feature>
<sequence length="84" mass="8655">MSSTPAGSKAPQGTTGEVSVEDLTLKIKLKKGTVHGHQRAQSLSPSSEVVVLLGADAAAGTASCMPPTGHRMTRNHTGDLAVYR</sequence>
<feature type="compositionally biased region" description="Polar residues" evidence="1">
    <location>
        <begin position="1"/>
        <end position="17"/>
    </location>
</feature>
<name>S7PP64_MYOBR</name>
<feature type="region of interest" description="Disordered" evidence="1">
    <location>
        <begin position="1"/>
        <end position="20"/>
    </location>
</feature>
<keyword evidence="3" id="KW-1185">Reference proteome</keyword>
<reference evidence="2 3" key="1">
    <citation type="journal article" date="2013" name="Nat. Commun.">
        <title>Genome analysis reveals insights into physiology and longevity of the Brandt's bat Myotis brandtii.</title>
        <authorList>
            <person name="Seim I."/>
            <person name="Fang X."/>
            <person name="Xiong Z."/>
            <person name="Lobanov A.V."/>
            <person name="Huang Z."/>
            <person name="Ma S."/>
            <person name="Feng Y."/>
            <person name="Turanov A.A."/>
            <person name="Zhu Y."/>
            <person name="Lenz T.L."/>
            <person name="Gerashchenko M.V."/>
            <person name="Fan D."/>
            <person name="Hee Yim S."/>
            <person name="Yao X."/>
            <person name="Jordan D."/>
            <person name="Xiong Y."/>
            <person name="Ma Y."/>
            <person name="Lyapunov A.N."/>
            <person name="Chen G."/>
            <person name="Kulakova O.I."/>
            <person name="Sun Y."/>
            <person name="Lee S.G."/>
            <person name="Bronson R.T."/>
            <person name="Moskalev A.A."/>
            <person name="Sunyaev S.R."/>
            <person name="Zhang G."/>
            <person name="Krogh A."/>
            <person name="Wang J."/>
            <person name="Gladyshev V.N."/>
        </authorList>
    </citation>
    <scope>NUCLEOTIDE SEQUENCE [LARGE SCALE GENOMIC DNA]</scope>
</reference>
<gene>
    <name evidence="2" type="ORF">D623_10010759</name>
</gene>